<keyword evidence="8" id="KW-1185">Reference proteome</keyword>
<accession>A0A6G0TNF0</accession>
<evidence type="ECO:0000256" key="3">
    <source>
        <dbReference type="ARBA" id="ARBA00022801"/>
    </source>
</evidence>
<feature type="domain" description="Carboxylesterase type B" evidence="6">
    <location>
        <begin position="22"/>
        <end position="530"/>
    </location>
</feature>
<dbReference type="AlphaFoldDB" id="A0A6G0TNF0"/>
<evidence type="ECO:0000256" key="4">
    <source>
        <dbReference type="ARBA" id="ARBA00023180"/>
    </source>
</evidence>
<evidence type="ECO:0000313" key="8">
    <source>
        <dbReference type="Proteomes" id="UP000475862"/>
    </source>
</evidence>
<dbReference type="CDD" id="cd00312">
    <property type="entry name" value="Esterase_lipase"/>
    <property type="match status" value="1"/>
</dbReference>
<dbReference type="EMBL" id="VYZN01000025">
    <property type="protein sequence ID" value="KAE9535871.1"/>
    <property type="molecule type" value="Genomic_DNA"/>
</dbReference>
<dbReference type="InterPro" id="IPR002018">
    <property type="entry name" value="CarbesteraseB"/>
</dbReference>
<dbReference type="PANTHER" id="PTHR43142">
    <property type="entry name" value="CARBOXYLIC ESTER HYDROLASE"/>
    <property type="match status" value="1"/>
</dbReference>
<evidence type="ECO:0000256" key="5">
    <source>
        <dbReference type="RuleBase" id="RU361235"/>
    </source>
</evidence>
<comment type="caution">
    <text evidence="7">The sequence shown here is derived from an EMBL/GenBank/DDBJ whole genome shotgun (WGS) entry which is preliminary data.</text>
</comment>
<sequence>MRLINVLLLIRLYCLVAANQFPVVEIESGPISGILSKTWKGRTIYSFQGIPYATPPVGKLRFQEPQPIKPWLGVWNASSPGSKCIQYDHSSYLIEGDEDCLYANVYTPKLPTRGKSNKLLNVLVFIHGGAFMFLYGSVYQPDYILDKDIILVTFNYRLGPIGFFSTGDSVVSGNNGLKDQVHALKWVKRNIKYFGGDPENITISGMSAGGASVHFHMLSPLSRGLFQKVFSQSGTALCPWTMAENVPSKSAVIGAYLGCPTHPSKELVECLITRPAVHIVEAVKIFFPLLYNPFSPFGPVVELPSENAFISELPYHILAKGLAADVPWLLSVATHEGLYPGSEFINDPKLLKYIDENWNKVLPHILDYNYTIPQDKIDNVSELIRKEYIGSKRLIKGNTEQFIQMISDRLFVVDIIKAAKMHSQLYKSPVYLYQFGYRGSHSLSEYFSKSNENYGASHADDTGYALKNVYANVEDSESDKSLVPIIVDIWTSFAFKGIPSTGISSINWTPVSKDPHHSGLSFLKISSPTNISMDEVQGMGRIAFWDSLDFNENEHYSYYKNKDF</sequence>
<dbReference type="InterPro" id="IPR019826">
    <property type="entry name" value="Carboxylesterase_B_AS"/>
</dbReference>
<comment type="similarity">
    <text evidence="1 5">Belongs to the type-B carboxylesterase/lipase family.</text>
</comment>
<dbReference type="SUPFAM" id="SSF53474">
    <property type="entry name" value="alpha/beta-Hydrolases"/>
    <property type="match status" value="1"/>
</dbReference>
<dbReference type="Proteomes" id="UP000475862">
    <property type="component" value="Unassembled WGS sequence"/>
</dbReference>
<dbReference type="InterPro" id="IPR029058">
    <property type="entry name" value="AB_hydrolase_fold"/>
</dbReference>
<evidence type="ECO:0000259" key="6">
    <source>
        <dbReference type="Pfam" id="PF00135"/>
    </source>
</evidence>
<evidence type="ECO:0000313" key="7">
    <source>
        <dbReference type="EMBL" id="KAE9535871.1"/>
    </source>
</evidence>
<dbReference type="GO" id="GO:0052689">
    <property type="term" value="F:carboxylic ester hydrolase activity"/>
    <property type="evidence" value="ECO:0007669"/>
    <property type="project" value="UniProtKB-KW"/>
</dbReference>
<keyword evidence="4" id="KW-0325">Glycoprotein</keyword>
<gene>
    <name evidence="7" type="ORF">AGLY_007772</name>
</gene>
<keyword evidence="2" id="KW-0719">Serine esterase</keyword>
<proteinExistence type="inferred from homology"/>
<keyword evidence="3 5" id="KW-0378">Hydrolase</keyword>
<dbReference type="OrthoDB" id="6846267at2759"/>
<dbReference type="PANTHER" id="PTHR43142:SF1">
    <property type="entry name" value="CARBOXYLIC ESTER HYDROLASE"/>
    <property type="match status" value="1"/>
</dbReference>
<reference evidence="7 8" key="1">
    <citation type="submission" date="2019-08" db="EMBL/GenBank/DDBJ databases">
        <title>The genome of the soybean aphid Biotype 1, its phylome, world population structure and adaptation to the North American continent.</title>
        <authorList>
            <person name="Giordano R."/>
            <person name="Donthu R.K."/>
            <person name="Hernandez A.G."/>
            <person name="Wright C.L."/>
            <person name="Zimin A.V."/>
        </authorList>
    </citation>
    <scope>NUCLEOTIDE SEQUENCE [LARGE SCALE GENOMIC DNA]</scope>
    <source>
        <tissue evidence="7">Whole aphids</tissue>
    </source>
</reference>
<dbReference type="Gene3D" id="3.40.50.1820">
    <property type="entry name" value="alpha/beta hydrolase"/>
    <property type="match status" value="1"/>
</dbReference>
<dbReference type="EC" id="3.1.1.-" evidence="5"/>
<feature type="signal peptide" evidence="5">
    <location>
        <begin position="1"/>
        <end position="18"/>
    </location>
</feature>
<keyword evidence="5" id="KW-0732">Signal</keyword>
<protein>
    <recommendedName>
        <fullName evidence="5">Carboxylic ester hydrolase</fullName>
        <ecNumber evidence="5">3.1.1.-</ecNumber>
    </recommendedName>
</protein>
<dbReference type="PROSITE" id="PS00122">
    <property type="entry name" value="CARBOXYLESTERASE_B_1"/>
    <property type="match status" value="1"/>
</dbReference>
<organism evidence="7 8">
    <name type="scientific">Aphis glycines</name>
    <name type="common">Soybean aphid</name>
    <dbReference type="NCBI Taxonomy" id="307491"/>
    <lineage>
        <taxon>Eukaryota</taxon>
        <taxon>Metazoa</taxon>
        <taxon>Ecdysozoa</taxon>
        <taxon>Arthropoda</taxon>
        <taxon>Hexapoda</taxon>
        <taxon>Insecta</taxon>
        <taxon>Pterygota</taxon>
        <taxon>Neoptera</taxon>
        <taxon>Paraneoptera</taxon>
        <taxon>Hemiptera</taxon>
        <taxon>Sternorrhyncha</taxon>
        <taxon>Aphidomorpha</taxon>
        <taxon>Aphidoidea</taxon>
        <taxon>Aphididae</taxon>
        <taxon>Aphidini</taxon>
        <taxon>Aphis</taxon>
        <taxon>Aphis</taxon>
    </lineage>
</organism>
<dbReference type="Pfam" id="PF00135">
    <property type="entry name" value="COesterase"/>
    <property type="match status" value="1"/>
</dbReference>
<evidence type="ECO:0000256" key="1">
    <source>
        <dbReference type="ARBA" id="ARBA00005964"/>
    </source>
</evidence>
<name>A0A6G0TNF0_APHGL</name>
<evidence type="ECO:0000256" key="2">
    <source>
        <dbReference type="ARBA" id="ARBA00022487"/>
    </source>
</evidence>
<feature type="chain" id="PRO_5026379695" description="Carboxylic ester hydrolase" evidence="5">
    <location>
        <begin position="19"/>
        <end position="564"/>
    </location>
</feature>